<organism evidence="1 2">
    <name type="scientific">Brucella intermedia LMG 3301</name>
    <dbReference type="NCBI Taxonomy" id="641118"/>
    <lineage>
        <taxon>Bacteria</taxon>
        <taxon>Pseudomonadati</taxon>
        <taxon>Pseudomonadota</taxon>
        <taxon>Alphaproteobacteria</taxon>
        <taxon>Hyphomicrobiales</taxon>
        <taxon>Brucellaceae</taxon>
        <taxon>Brucella/Ochrobactrum group</taxon>
        <taxon>Brucella</taxon>
    </lineage>
</organism>
<name>C4WFZ0_9HYPH</name>
<dbReference type="HOGENOM" id="CLU_3155542_0_0_5"/>
<gene>
    <name evidence="1" type="ORF">OINT_1000900</name>
</gene>
<sequence length="48" mass="5372">MMENSVRVCGESWNGNMPDGNGFAKQCLQIAFAPAIMDARLSWMHCRP</sequence>
<evidence type="ECO:0000313" key="2">
    <source>
        <dbReference type="Proteomes" id="UP000004386"/>
    </source>
</evidence>
<dbReference type="AlphaFoldDB" id="C4WFZ0"/>
<evidence type="ECO:0000313" key="1">
    <source>
        <dbReference type="EMBL" id="EEQ95519.1"/>
    </source>
</evidence>
<protein>
    <submittedName>
        <fullName evidence="1">Uncharacterized protein</fullName>
    </submittedName>
</protein>
<dbReference type="Proteomes" id="UP000004386">
    <property type="component" value="Unassembled WGS sequence"/>
</dbReference>
<reference evidence="1 2" key="1">
    <citation type="submission" date="2009-05" db="EMBL/GenBank/DDBJ databases">
        <authorList>
            <person name="Setubal J.C."/>
            <person name="Boyle S."/>
            <person name="Crasta O.R."/>
            <person name="Gillespie J.J."/>
            <person name="Kenyon R.W."/>
            <person name="Lu J."/>
            <person name="Mane S."/>
            <person name="Nagrani S."/>
            <person name="Shallom J.M."/>
            <person name="Shallom S."/>
            <person name="Shukla M."/>
            <person name="Snyder E.E."/>
            <person name="Sobral B.W."/>
            <person name="Wattam A.R."/>
            <person name="Will R."/>
            <person name="Williams K."/>
            <person name="Yoo H."/>
            <person name="Munk C."/>
            <person name="Tapia R."/>
            <person name="Green L."/>
            <person name="Rogers Y."/>
            <person name="Detter J.C."/>
            <person name="Bruce D."/>
            <person name="Brettin T.S."/>
            <person name="Tsolis R."/>
        </authorList>
    </citation>
    <scope>NUCLEOTIDE SEQUENCE [LARGE SCALE GENOMIC DNA]</scope>
    <source>
        <strain evidence="1 2">LMG 3301</strain>
    </source>
</reference>
<accession>C4WFZ0</accession>
<comment type="caution">
    <text evidence="1">The sequence shown here is derived from an EMBL/GenBank/DDBJ whole genome shotgun (WGS) entry which is preliminary data.</text>
</comment>
<proteinExistence type="predicted"/>
<dbReference type="EMBL" id="ACQA01000001">
    <property type="protein sequence ID" value="EEQ95519.1"/>
    <property type="molecule type" value="Genomic_DNA"/>
</dbReference>